<dbReference type="AlphaFoldDB" id="A0A3M7RVP9"/>
<keyword evidence="4" id="KW-0862">Zinc</keyword>
<evidence type="ECO:0000256" key="2">
    <source>
        <dbReference type="ARBA" id="ARBA00022723"/>
    </source>
</evidence>
<comment type="caution">
    <text evidence="7">The sequence shown here is derived from an EMBL/GenBank/DDBJ whole genome shotgun (WGS) entry which is preliminary data.</text>
</comment>
<dbReference type="Proteomes" id="UP000276133">
    <property type="component" value="Unassembled WGS sequence"/>
</dbReference>
<proteinExistence type="predicted"/>
<evidence type="ECO:0000256" key="6">
    <source>
        <dbReference type="SAM" id="MobiDB-lite"/>
    </source>
</evidence>
<name>A0A3M7RVP9_BRAPC</name>
<keyword evidence="8" id="KW-1185">Reference proteome</keyword>
<evidence type="ECO:0000313" key="7">
    <source>
        <dbReference type="EMBL" id="RNA27428.1"/>
    </source>
</evidence>
<protein>
    <submittedName>
        <fullName evidence="7">Zinc finger BED domain-containing 1-like</fullName>
    </submittedName>
</protein>
<organism evidence="7 8">
    <name type="scientific">Brachionus plicatilis</name>
    <name type="common">Marine rotifer</name>
    <name type="synonym">Brachionus muelleri</name>
    <dbReference type="NCBI Taxonomy" id="10195"/>
    <lineage>
        <taxon>Eukaryota</taxon>
        <taxon>Metazoa</taxon>
        <taxon>Spiralia</taxon>
        <taxon>Gnathifera</taxon>
        <taxon>Rotifera</taxon>
        <taxon>Eurotatoria</taxon>
        <taxon>Monogononta</taxon>
        <taxon>Pseudotrocha</taxon>
        <taxon>Ploima</taxon>
        <taxon>Brachionidae</taxon>
        <taxon>Brachionus</taxon>
    </lineage>
</organism>
<dbReference type="EMBL" id="REGN01002543">
    <property type="protein sequence ID" value="RNA27428.1"/>
    <property type="molecule type" value="Genomic_DNA"/>
</dbReference>
<reference evidence="7 8" key="1">
    <citation type="journal article" date="2018" name="Sci. Rep.">
        <title>Genomic signatures of local adaptation to the degree of environmental predictability in rotifers.</title>
        <authorList>
            <person name="Franch-Gras L."/>
            <person name="Hahn C."/>
            <person name="Garcia-Roger E.M."/>
            <person name="Carmona M.J."/>
            <person name="Serra M."/>
            <person name="Gomez A."/>
        </authorList>
    </citation>
    <scope>NUCLEOTIDE SEQUENCE [LARGE SCALE GENOMIC DNA]</scope>
    <source>
        <strain evidence="7">HYR1</strain>
    </source>
</reference>
<keyword evidence="2" id="KW-0479">Metal-binding</keyword>
<accession>A0A3M7RVP9</accession>
<sequence length="510" mass="59567">MKFFPHNDNSTSKMFRHLEQKHDIKLNNKFETDEREKDPFYLLLMFIITASLPFRCVENKFFKLFCHFLNPNFKLPSRKDLSDLASVYYEKEKKSTISRLREIKSVSLTTDCWTSVQNFSCISLTAHFFDDKLNLKSMLLAVRHILGGHTARNLSDNITCILDEFSILRKTKFITTDNVNTMLQMSKNLGLERIPCIAHLLNLIVSNWLKAIKQTIIRNEDNCPSENPFMTTQEIEATDKQNFDYSTRQKIHENIDQFSIFSQALEKCSSIASYYNHSTMMKEELIKKQSEISEKQLSIVQQVTRWNSTFLMVESVIKNKESLNPILSKDQKHKNLQLKSNEVEILEDAMLVLQTFYNITEDISSEYSATSSLIIPAFTTLIKACEINVDDKHFSVGFKQLIKIYIDFYTEKYGIFENKDLVLAAFLDPRYKKFSSSTETQRNEFIEMAERQIRDSISDFRDVIKLSSTNKNHSTHENKSKQRKGVQMSDSSDNENEIEINWRSSRKQIN</sequence>
<evidence type="ECO:0000256" key="4">
    <source>
        <dbReference type="ARBA" id="ARBA00022833"/>
    </source>
</evidence>
<evidence type="ECO:0000256" key="3">
    <source>
        <dbReference type="ARBA" id="ARBA00022771"/>
    </source>
</evidence>
<dbReference type="InterPro" id="IPR012337">
    <property type="entry name" value="RNaseH-like_sf"/>
</dbReference>
<dbReference type="STRING" id="10195.A0A3M7RVP9"/>
<comment type="subcellular location">
    <subcellularLocation>
        <location evidence="1">Nucleus</location>
    </subcellularLocation>
</comment>
<dbReference type="PANTHER" id="PTHR46481">
    <property type="entry name" value="ZINC FINGER BED DOMAIN-CONTAINING PROTEIN 4"/>
    <property type="match status" value="1"/>
</dbReference>
<dbReference type="InterPro" id="IPR052035">
    <property type="entry name" value="ZnF_BED_domain_contain"/>
</dbReference>
<dbReference type="OrthoDB" id="1607513at2759"/>
<dbReference type="PANTHER" id="PTHR46481:SF10">
    <property type="entry name" value="ZINC FINGER BED DOMAIN-CONTAINING PROTEIN 39"/>
    <property type="match status" value="1"/>
</dbReference>
<dbReference type="GO" id="GO:0005634">
    <property type="term" value="C:nucleus"/>
    <property type="evidence" value="ECO:0007669"/>
    <property type="project" value="UniProtKB-SubCell"/>
</dbReference>
<dbReference type="SUPFAM" id="SSF53098">
    <property type="entry name" value="Ribonuclease H-like"/>
    <property type="match status" value="1"/>
</dbReference>
<evidence type="ECO:0000256" key="1">
    <source>
        <dbReference type="ARBA" id="ARBA00004123"/>
    </source>
</evidence>
<evidence type="ECO:0000313" key="8">
    <source>
        <dbReference type="Proteomes" id="UP000276133"/>
    </source>
</evidence>
<feature type="region of interest" description="Disordered" evidence="6">
    <location>
        <begin position="469"/>
        <end position="510"/>
    </location>
</feature>
<keyword evidence="5" id="KW-0539">Nucleus</keyword>
<gene>
    <name evidence="7" type="ORF">BpHYR1_044617</name>
</gene>
<keyword evidence="3" id="KW-0863">Zinc-finger</keyword>
<dbReference type="GO" id="GO:0008270">
    <property type="term" value="F:zinc ion binding"/>
    <property type="evidence" value="ECO:0007669"/>
    <property type="project" value="UniProtKB-KW"/>
</dbReference>
<evidence type="ECO:0000256" key="5">
    <source>
        <dbReference type="ARBA" id="ARBA00023242"/>
    </source>
</evidence>